<dbReference type="EMBL" id="FOFS01000019">
    <property type="protein sequence ID" value="SER19278.1"/>
    <property type="molecule type" value="Genomic_DNA"/>
</dbReference>
<dbReference type="GO" id="GO:0000160">
    <property type="term" value="P:phosphorelay signal transduction system"/>
    <property type="evidence" value="ECO:0007669"/>
    <property type="project" value="InterPro"/>
</dbReference>
<dbReference type="CDD" id="cd00383">
    <property type="entry name" value="trans_reg_C"/>
    <property type="match status" value="1"/>
</dbReference>
<protein>
    <submittedName>
        <fullName evidence="10">Non-specific serine/threonine protein kinase</fullName>
    </submittedName>
</protein>
<dbReference type="PROSITE" id="PS51755">
    <property type="entry name" value="OMPR_PHOB"/>
    <property type="match status" value="1"/>
</dbReference>
<evidence type="ECO:0000256" key="6">
    <source>
        <dbReference type="PROSITE-ProRule" id="PRU01091"/>
    </source>
</evidence>
<dbReference type="Gene3D" id="1.10.10.10">
    <property type="entry name" value="Winged helix-like DNA-binding domain superfamily/Winged helix DNA-binding domain"/>
    <property type="match status" value="1"/>
</dbReference>
<dbReference type="PROSITE" id="PS00108">
    <property type="entry name" value="PROTEIN_KINASE_ST"/>
    <property type="match status" value="1"/>
</dbReference>
<evidence type="ECO:0000256" key="4">
    <source>
        <dbReference type="ARBA" id="ARBA00022840"/>
    </source>
</evidence>
<feature type="transmembrane region" description="Helical" evidence="7">
    <location>
        <begin position="435"/>
        <end position="454"/>
    </location>
</feature>
<dbReference type="SUPFAM" id="SSF48452">
    <property type="entry name" value="TPR-like"/>
    <property type="match status" value="1"/>
</dbReference>
<dbReference type="Pfam" id="PF13424">
    <property type="entry name" value="TPR_12"/>
    <property type="match status" value="1"/>
</dbReference>
<name>A0A1H9M6G4_9GAMM</name>
<dbReference type="STRING" id="489703.SAMN04488038_11928"/>
<accession>A0A1H9M6G4</accession>
<keyword evidence="7" id="KW-1133">Transmembrane helix</keyword>
<evidence type="ECO:0000259" key="8">
    <source>
        <dbReference type="PROSITE" id="PS50011"/>
    </source>
</evidence>
<evidence type="ECO:0000256" key="7">
    <source>
        <dbReference type="SAM" id="Phobius"/>
    </source>
</evidence>
<dbReference type="Pfam" id="PF00069">
    <property type="entry name" value="Pkinase"/>
    <property type="match status" value="1"/>
</dbReference>
<dbReference type="InterPro" id="IPR008271">
    <property type="entry name" value="Ser/Thr_kinase_AS"/>
</dbReference>
<dbReference type="OrthoDB" id="1971692at2"/>
<sequence length="904" mass="100017">MGDRPEASGVELRRRWTFANAVFEEDRHLLSVGGEAVRLEPKPLELLKHLLSNAGKVQTKDELFEAVWPGRVLTENVLTKAIARLRQVLGDHDQTVISTEYKYGYRLAAPVQVEWISPAPESPFPALSAGDRPPQRPWWKLERRLGIGGQGDVWLGVHEKTGERRVFKFALRPDALKALKREITLHRLLRESLSELAPIPRLIDWNLEEAPYFVESEWIEPGSVLDWLDGRELGAIDLKQRLELIAAIAEALASLHQVGVLHKDLKPANVLMKIQPDGGYRILLCDLGSGDVLAPEVLQKLQITMAGLSLDLQRDPGFATPLYLAPEILSGQAPTIKSDIYALGVMLYQFVVGDLNKPWLPGWEREVHDELLREDIAHFADGHPERRAGDAAVIAQALRTLPARHQQREADAQAKAEAQAAALALTRLRARRNTLGVLMLILSIGIVLSGWLYWRAEQQRRRADTAAEQAKAVSDYLSKDLFAPINDRQEPVMYMSVEQFLRMAAENIDRRLKAEPAIAADVHSALGTSFIQLHLADDAARHLRTALQISEQLDGLGANTTLRRRDELITMEWVLGQLRSTINQHDSAFRLGVARLGAQDPDVRRVQFALAAAHYWLGEWPLAEQQLKQSLMTESGQEPLDPERLGSIELELGRCQQDLDQLGDAERTLTAAIGHFSAAHGDSHIDAARARVSLGLVLLGTGRLPEARQVLNRALHDSLLWSSEKTWHVLNARAALAQLQAESGDPGAALPTLLSVVAQNDDATLDQSGPIRIALSYVLLRLGQPMAATQTLQLGIHHAQRDFGQDSLQARLLNTQLLMSLVLAGDKPAATELLRKGLQLDELPAQHLMRLQLTALKSALSAARGDAEIAADAVTAYRQRFGAKHWRTQLLEAGVAKAQSRSGP</sequence>
<dbReference type="PROSITE" id="PS50011">
    <property type="entry name" value="PROTEIN_KINASE_DOM"/>
    <property type="match status" value="1"/>
</dbReference>
<feature type="domain" description="Protein kinase" evidence="8">
    <location>
        <begin position="139"/>
        <end position="526"/>
    </location>
</feature>
<evidence type="ECO:0000259" key="9">
    <source>
        <dbReference type="PROSITE" id="PS51755"/>
    </source>
</evidence>
<gene>
    <name evidence="10" type="ORF">SAMN04488038_11928</name>
</gene>
<keyword evidence="4" id="KW-0067">ATP-binding</keyword>
<dbReference type="InterPro" id="IPR011990">
    <property type="entry name" value="TPR-like_helical_dom_sf"/>
</dbReference>
<evidence type="ECO:0000256" key="3">
    <source>
        <dbReference type="ARBA" id="ARBA00022777"/>
    </source>
</evidence>
<keyword evidence="10" id="KW-0723">Serine/threonine-protein kinase</keyword>
<proteinExistence type="predicted"/>
<feature type="DNA-binding region" description="OmpR/PhoB-type" evidence="6">
    <location>
        <begin position="13"/>
        <end position="109"/>
    </location>
</feature>
<organism evidence="10 11">
    <name type="scientific">Solimonas aquatica</name>
    <dbReference type="NCBI Taxonomy" id="489703"/>
    <lineage>
        <taxon>Bacteria</taxon>
        <taxon>Pseudomonadati</taxon>
        <taxon>Pseudomonadota</taxon>
        <taxon>Gammaproteobacteria</taxon>
        <taxon>Nevskiales</taxon>
        <taxon>Nevskiaceae</taxon>
        <taxon>Solimonas</taxon>
    </lineage>
</organism>
<dbReference type="GO" id="GO:0006355">
    <property type="term" value="P:regulation of DNA-templated transcription"/>
    <property type="evidence" value="ECO:0007669"/>
    <property type="project" value="InterPro"/>
</dbReference>
<dbReference type="Gene3D" id="1.25.40.10">
    <property type="entry name" value="Tetratricopeptide repeat domain"/>
    <property type="match status" value="2"/>
</dbReference>
<keyword evidence="3 10" id="KW-0418">Kinase</keyword>
<evidence type="ECO:0000256" key="2">
    <source>
        <dbReference type="ARBA" id="ARBA00022741"/>
    </source>
</evidence>
<feature type="domain" description="OmpR/PhoB-type" evidence="9">
    <location>
        <begin position="13"/>
        <end position="109"/>
    </location>
</feature>
<evidence type="ECO:0000256" key="1">
    <source>
        <dbReference type="ARBA" id="ARBA00022679"/>
    </source>
</evidence>
<dbReference type="GO" id="GO:0003677">
    <property type="term" value="F:DNA binding"/>
    <property type="evidence" value="ECO:0007669"/>
    <property type="project" value="UniProtKB-UniRule"/>
</dbReference>
<dbReference type="AlphaFoldDB" id="A0A1H9M6G4"/>
<dbReference type="SUPFAM" id="SSF56112">
    <property type="entry name" value="Protein kinase-like (PK-like)"/>
    <property type="match status" value="1"/>
</dbReference>
<reference evidence="10 11" key="1">
    <citation type="submission" date="2016-10" db="EMBL/GenBank/DDBJ databases">
        <authorList>
            <person name="de Groot N.N."/>
        </authorList>
    </citation>
    <scope>NUCLEOTIDE SEQUENCE [LARGE SCALE GENOMIC DNA]</scope>
    <source>
        <strain evidence="10 11">DSM 25927</strain>
    </source>
</reference>
<dbReference type="InterPro" id="IPR001867">
    <property type="entry name" value="OmpR/PhoB-type_DNA-bd"/>
</dbReference>
<dbReference type="Gene3D" id="1.10.510.10">
    <property type="entry name" value="Transferase(Phosphotransferase) domain 1"/>
    <property type="match status" value="1"/>
</dbReference>
<dbReference type="PANTHER" id="PTHR43289:SF6">
    <property type="entry name" value="SERINE_THREONINE-PROTEIN KINASE NEKL-3"/>
    <property type="match status" value="1"/>
</dbReference>
<evidence type="ECO:0000313" key="10">
    <source>
        <dbReference type="EMBL" id="SER19278.1"/>
    </source>
</evidence>
<dbReference type="InterPro" id="IPR016032">
    <property type="entry name" value="Sig_transdc_resp-reg_C-effctor"/>
</dbReference>
<keyword evidence="11" id="KW-1185">Reference proteome</keyword>
<dbReference type="SUPFAM" id="SSF46894">
    <property type="entry name" value="C-terminal effector domain of the bipartite response regulators"/>
    <property type="match status" value="1"/>
</dbReference>
<evidence type="ECO:0000256" key="5">
    <source>
        <dbReference type="ARBA" id="ARBA00023125"/>
    </source>
</evidence>
<dbReference type="GO" id="GO:0004674">
    <property type="term" value="F:protein serine/threonine kinase activity"/>
    <property type="evidence" value="ECO:0007669"/>
    <property type="project" value="UniProtKB-KW"/>
</dbReference>
<dbReference type="GO" id="GO:0005524">
    <property type="term" value="F:ATP binding"/>
    <property type="evidence" value="ECO:0007669"/>
    <property type="project" value="UniProtKB-KW"/>
</dbReference>
<dbReference type="PANTHER" id="PTHR43289">
    <property type="entry name" value="MITOGEN-ACTIVATED PROTEIN KINASE KINASE KINASE 20-RELATED"/>
    <property type="match status" value="1"/>
</dbReference>
<dbReference type="Proteomes" id="UP000199233">
    <property type="component" value="Unassembled WGS sequence"/>
</dbReference>
<dbReference type="InterPro" id="IPR011009">
    <property type="entry name" value="Kinase-like_dom_sf"/>
</dbReference>
<keyword evidence="2" id="KW-0547">Nucleotide-binding</keyword>
<keyword evidence="7" id="KW-0812">Transmembrane</keyword>
<evidence type="ECO:0000313" key="11">
    <source>
        <dbReference type="Proteomes" id="UP000199233"/>
    </source>
</evidence>
<keyword evidence="5 6" id="KW-0238">DNA-binding</keyword>
<dbReference type="InterPro" id="IPR000719">
    <property type="entry name" value="Prot_kinase_dom"/>
</dbReference>
<dbReference type="SMART" id="SM00862">
    <property type="entry name" value="Trans_reg_C"/>
    <property type="match status" value="1"/>
</dbReference>
<keyword evidence="7" id="KW-0472">Membrane</keyword>
<dbReference type="InterPro" id="IPR036388">
    <property type="entry name" value="WH-like_DNA-bd_sf"/>
</dbReference>
<dbReference type="Pfam" id="PF00486">
    <property type="entry name" value="Trans_reg_C"/>
    <property type="match status" value="1"/>
</dbReference>
<keyword evidence="1" id="KW-0808">Transferase</keyword>
<dbReference type="SMART" id="SM00220">
    <property type="entry name" value="S_TKc"/>
    <property type="match status" value="1"/>
</dbReference>